<proteinExistence type="predicted"/>
<evidence type="ECO:0000313" key="3">
    <source>
        <dbReference type="Proteomes" id="UP001610432"/>
    </source>
</evidence>
<feature type="transmembrane region" description="Helical" evidence="1">
    <location>
        <begin position="43"/>
        <end position="64"/>
    </location>
</feature>
<evidence type="ECO:0000256" key="1">
    <source>
        <dbReference type="SAM" id="Phobius"/>
    </source>
</evidence>
<keyword evidence="1" id="KW-1133">Transmembrane helix</keyword>
<feature type="non-terminal residue" evidence="2">
    <location>
        <position position="1"/>
    </location>
</feature>
<name>A0ABR4M2Y5_9EURO</name>
<sequence length="115" mass="12693">MTERTLEPEEFTSLLCSSTVLRATLFFSLSWCPLFHIKYINHIYFSTLFLAVVTCCCSSPLPIVSFSGDIPPKAGAIFVLSILPLPHHPQDSSTPFVRAVITEPPNSLATVPRRG</sequence>
<organism evidence="2 3">
    <name type="scientific">Aspergillus lucknowensis</name>
    <dbReference type="NCBI Taxonomy" id="176173"/>
    <lineage>
        <taxon>Eukaryota</taxon>
        <taxon>Fungi</taxon>
        <taxon>Dikarya</taxon>
        <taxon>Ascomycota</taxon>
        <taxon>Pezizomycotina</taxon>
        <taxon>Eurotiomycetes</taxon>
        <taxon>Eurotiomycetidae</taxon>
        <taxon>Eurotiales</taxon>
        <taxon>Aspergillaceae</taxon>
        <taxon>Aspergillus</taxon>
        <taxon>Aspergillus subgen. Nidulantes</taxon>
    </lineage>
</organism>
<comment type="caution">
    <text evidence="2">The sequence shown here is derived from an EMBL/GenBank/DDBJ whole genome shotgun (WGS) entry which is preliminary data.</text>
</comment>
<accession>A0ABR4M2Y5</accession>
<keyword evidence="1" id="KW-0812">Transmembrane</keyword>
<gene>
    <name evidence="2" type="ORF">BJX67DRAFT_345968</name>
</gene>
<keyword evidence="3" id="KW-1185">Reference proteome</keyword>
<keyword evidence="1" id="KW-0472">Membrane</keyword>
<dbReference type="Proteomes" id="UP001610432">
    <property type="component" value="Unassembled WGS sequence"/>
</dbReference>
<evidence type="ECO:0000313" key="2">
    <source>
        <dbReference type="EMBL" id="KAL2870522.1"/>
    </source>
</evidence>
<reference evidence="2 3" key="1">
    <citation type="submission" date="2024-07" db="EMBL/GenBank/DDBJ databases">
        <title>Section-level genome sequencing and comparative genomics of Aspergillus sections Usti and Cavernicolus.</title>
        <authorList>
            <consortium name="Lawrence Berkeley National Laboratory"/>
            <person name="Nybo J.L."/>
            <person name="Vesth T.C."/>
            <person name="Theobald S."/>
            <person name="Frisvad J.C."/>
            <person name="Larsen T.O."/>
            <person name="Kjaerboelling I."/>
            <person name="Rothschild-Mancinelli K."/>
            <person name="Lyhne E.K."/>
            <person name="Kogle M.E."/>
            <person name="Barry K."/>
            <person name="Clum A."/>
            <person name="Na H."/>
            <person name="Ledsgaard L."/>
            <person name="Lin J."/>
            <person name="Lipzen A."/>
            <person name="Kuo A."/>
            <person name="Riley R."/>
            <person name="Mondo S."/>
            <person name="Labutti K."/>
            <person name="Haridas S."/>
            <person name="Pangalinan J."/>
            <person name="Salamov A.A."/>
            <person name="Simmons B.A."/>
            <person name="Magnuson J.K."/>
            <person name="Chen J."/>
            <person name="Drula E."/>
            <person name="Henrissat B."/>
            <person name="Wiebenga A."/>
            <person name="Lubbers R.J."/>
            <person name="Gomes A.C."/>
            <person name="Macurrencykelacurrency M.R."/>
            <person name="Stajich J."/>
            <person name="Grigoriev I.V."/>
            <person name="Mortensen U.H."/>
            <person name="De Vries R.P."/>
            <person name="Baker S.E."/>
            <person name="Andersen M.R."/>
        </authorList>
    </citation>
    <scope>NUCLEOTIDE SEQUENCE [LARGE SCALE GENOMIC DNA]</scope>
    <source>
        <strain evidence="2 3">CBS 449.75</strain>
    </source>
</reference>
<protein>
    <submittedName>
        <fullName evidence="2">Uncharacterized protein</fullName>
    </submittedName>
</protein>
<dbReference type="GeneID" id="98143463"/>
<dbReference type="EMBL" id="JBFXLQ010000006">
    <property type="protein sequence ID" value="KAL2870522.1"/>
    <property type="molecule type" value="Genomic_DNA"/>
</dbReference>
<feature type="transmembrane region" description="Helical" evidence="1">
    <location>
        <begin position="12"/>
        <end position="31"/>
    </location>
</feature>
<dbReference type="RefSeq" id="XP_070889501.1">
    <property type="nucleotide sequence ID" value="XM_071028391.1"/>
</dbReference>